<feature type="compositionally biased region" description="Polar residues" evidence="4">
    <location>
        <begin position="30"/>
        <end position="45"/>
    </location>
</feature>
<dbReference type="PRINTS" id="PR00449">
    <property type="entry name" value="RASTRNSFRMNG"/>
</dbReference>
<dbReference type="SMART" id="SM00174">
    <property type="entry name" value="RHO"/>
    <property type="match status" value="1"/>
</dbReference>
<keyword evidence="3" id="KW-0449">Lipoprotein</keyword>
<evidence type="ECO:0000256" key="3">
    <source>
        <dbReference type="ARBA" id="ARBA00023288"/>
    </source>
</evidence>
<dbReference type="InterPro" id="IPR027417">
    <property type="entry name" value="P-loop_NTPase"/>
</dbReference>
<feature type="compositionally biased region" description="Gly residues" evidence="4">
    <location>
        <begin position="242"/>
        <end position="267"/>
    </location>
</feature>
<feature type="region of interest" description="Disordered" evidence="4">
    <location>
        <begin position="239"/>
        <end position="267"/>
    </location>
</feature>
<evidence type="ECO:0000313" key="5">
    <source>
        <dbReference type="EMBL" id="AOC97464.1"/>
    </source>
</evidence>
<organism evidence="5">
    <name type="scientific">Volvariella volvacea</name>
    <dbReference type="NCBI Taxonomy" id="36659"/>
    <lineage>
        <taxon>Eukaryota</taxon>
        <taxon>Fungi</taxon>
        <taxon>Dikarya</taxon>
        <taxon>Basidiomycota</taxon>
        <taxon>Agaricomycotina</taxon>
        <taxon>Agaricomycetes</taxon>
        <taxon>Agaricomycetidae</taxon>
        <taxon>Agaricales</taxon>
        <taxon>Pluteineae</taxon>
        <taxon>Pluteaceae</taxon>
        <taxon>Volvariella</taxon>
    </lineage>
</organism>
<feature type="region of interest" description="Disordered" evidence="4">
    <location>
        <begin position="1"/>
        <end position="70"/>
    </location>
</feature>
<dbReference type="AlphaFoldDB" id="A0A1B2U6V3"/>
<dbReference type="CDD" id="cd00154">
    <property type="entry name" value="Rab"/>
    <property type="match status" value="1"/>
</dbReference>
<sequence length="267" mass="28748">MTQLYDEDILQGHPTPSQPSSSQAQARATGASTSPAAETGSNSSGPLPRPSAQRPRPRPAREEGQGPQRTIKVILLGNPSVGKTSLLLRFLDKEWRSTAANTGVDTTVKGMTVRGQRVKLVIWDTAGSERFRTLTSQYYRRAQGVILVYDVTDKESFDSLSHWYSELEKHAATPLVKMLVGNKTDKEEYLHQISATEGHLYASRMNSLFMETSVESGINVHEMFTELVENILDNVAEIPEEGSGGTPLGGAGGAGAGAEGRGNGCAC</sequence>
<dbReference type="PROSITE" id="PS51421">
    <property type="entry name" value="RAS"/>
    <property type="match status" value="1"/>
</dbReference>
<dbReference type="Pfam" id="PF00071">
    <property type="entry name" value="Ras"/>
    <property type="match status" value="1"/>
</dbReference>
<dbReference type="GO" id="GO:0003924">
    <property type="term" value="F:GTPase activity"/>
    <property type="evidence" value="ECO:0007669"/>
    <property type="project" value="InterPro"/>
</dbReference>
<keyword evidence="2" id="KW-0342">GTP-binding</keyword>
<dbReference type="NCBIfam" id="TIGR00231">
    <property type="entry name" value="small_GTP"/>
    <property type="match status" value="1"/>
</dbReference>
<dbReference type="PANTHER" id="PTHR47977">
    <property type="entry name" value="RAS-RELATED PROTEIN RAB"/>
    <property type="match status" value="1"/>
</dbReference>
<dbReference type="SUPFAM" id="SSF52540">
    <property type="entry name" value="P-loop containing nucleoside triphosphate hydrolases"/>
    <property type="match status" value="1"/>
</dbReference>
<dbReference type="Gene3D" id="3.40.50.300">
    <property type="entry name" value="P-loop containing nucleotide triphosphate hydrolases"/>
    <property type="match status" value="1"/>
</dbReference>
<dbReference type="EMBL" id="KU900094">
    <property type="protein sequence ID" value="AOC97464.1"/>
    <property type="molecule type" value="Genomic_DNA"/>
</dbReference>
<dbReference type="InterPro" id="IPR050227">
    <property type="entry name" value="Rab"/>
</dbReference>
<evidence type="ECO:0000256" key="2">
    <source>
        <dbReference type="ARBA" id="ARBA00023134"/>
    </source>
</evidence>
<dbReference type="PROSITE" id="PS51419">
    <property type="entry name" value="RAB"/>
    <property type="match status" value="1"/>
</dbReference>
<proteinExistence type="predicted"/>
<keyword evidence="1" id="KW-0547">Nucleotide-binding</keyword>
<evidence type="ECO:0000256" key="1">
    <source>
        <dbReference type="ARBA" id="ARBA00022741"/>
    </source>
</evidence>
<reference evidence="5" key="1">
    <citation type="submission" date="2016-03" db="EMBL/GenBank/DDBJ databases">
        <title>Small GTPases and Expression Models of vvran1 Under Oxidative and Cold Stresses in Straw Mushroom Volvariella volvacea.</title>
        <authorList>
            <person name="Yan J."/>
            <person name="Xie B."/>
        </authorList>
    </citation>
    <scope>NUCLEOTIDE SEQUENCE</scope>
    <source>
        <strain evidence="5">PYd21</strain>
    </source>
</reference>
<dbReference type="GO" id="GO:0005525">
    <property type="term" value="F:GTP binding"/>
    <property type="evidence" value="ECO:0007669"/>
    <property type="project" value="UniProtKB-KW"/>
</dbReference>
<protein>
    <submittedName>
        <fullName evidence="5">Rab family protein</fullName>
    </submittedName>
</protein>
<name>A0A1B2U6V3_9AGAR</name>
<gene>
    <name evidence="5" type="primary">GME5663_g</name>
</gene>
<dbReference type="InterPro" id="IPR001806">
    <property type="entry name" value="Small_GTPase"/>
</dbReference>
<feature type="compositionally biased region" description="Low complexity" evidence="4">
    <location>
        <begin position="14"/>
        <end position="29"/>
    </location>
</feature>
<dbReference type="SMART" id="SM00173">
    <property type="entry name" value="RAS"/>
    <property type="match status" value="1"/>
</dbReference>
<dbReference type="FunFam" id="3.40.50.300:FF:001129">
    <property type="entry name" value="ras-related protein Rab-44 isoform X2"/>
    <property type="match status" value="1"/>
</dbReference>
<evidence type="ECO:0000256" key="4">
    <source>
        <dbReference type="SAM" id="MobiDB-lite"/>
    </source>
</evidence>
<dbReference type="InterPro" id="IPR005225">
    <property type="entry name" value="Small_GTP-bd"/>
</dbReference>
<accession>A0A1B2U6V3</accession>
<dbReference type="SMART" id="SM00175">
    <property type="entry name" value="RAB"/>
    <property type="match status" value="1"/>
</dbReference>